<dbReference type="KEGG" id="act:ACLA_034870"/>
<dbReference type="OrthoDB" id="63070at2759"/>
<dbReference type="RefSeq" id="XP_001270710.1">
    <property type="nucleotide sequence ID" value="XM_001270709.1"/>
</dbReference>
<dbReference type="InterPro" id="IPR036322">
    <property type="entry name" value="WD40_repeat_dom_sf"/>
</dbReference>
<dbReference type="SMART" id="SM00320">
    <property type="entry name" value="WD40"/>
    <property type="match status" value="5"/>
</dbReference>
<gene>
    <name evidence="3" type="ORF">ACLA_034870</name>
</gene>
<dbReference type="Proteomes" id="UP000006701">
    <property type="component" value="Unassembled WGS sequence"/>
</dbReference>
<dbReference type="GO" id="GO:0043161">
    <property type="term" value="P:proteasome-mediated ubiquitin-dependent protein catabolic process"/>
    <property type="evidence" value="ECO:0007669"/>
    <property type="project" value="TreeGrafter"/>
</dbReference>
<dbReference type="InterPro" id="IPR015943">
    <property type="entry name" value="WD40/YVTN_repeat-like_dom_sf"/>
</dbReference>
<reference evidence="3 4" key="1">
    <citation type="journal article" date="2008" name="PLoS Genet.">
        <title>Genomic islands in the pathogenic filamentous fungus Aspergillus fumigatus.</title>
        <authorList>
            <person name="Fedorova N.D."/>
            <person name="Khaldi N."/>
            <person name="Joardar V.S."/>
            <person name="Maiti R."/>
            <person name="Amedeo P."/>
            <person name="Anderson M.J."/>
            <person name="Crabtree J."/>
            <person name="Silva J.C."/>
            <person name="Badger J.H."/>
            <person name="Albarraq A."/>
            <person name="Angiuoli S."/>
            <person name="Bussey H."/>
            <person name="Bowyer P."/>
            <person name="Cotty P.J."/>
            <person name="Dyer P.S."/>
            <person name="Egan A."/>
            <person name="Galens K."/>
            <person name="Fraser-Liggett C.M."/>
            <person name="Haas B.J."/>
            <person name="Inman J.M."/>
            <person name="Kent R."/>
            <person name="Lemieux S."/>
            <person name="Malavazi I."/>
            <person name="Orvis J."/>
            <person name="Roemer T."/>
            <person name="Ronning C.M."/>
            <person name="Sundaram J.P."/>
            <person name="Sutton G."/>
            <person name="Turner G."/>
            <person name="Venter J.C."/>
            <person name="White O.R."/>
            <person name="Whitty B.R."/>
            <person name="Youngman P."/>
            <person name="Wolfe K.H."/>
            <person name="Goldman G.H."/>
            <person name="Wortman J.R."/>
            <person name="Jiang B."/>
            <person name="Denning D.W."/>
            <person name="Nierman W.C."/>
        </authorList>
    </citation>
    <scope>NUCLEOTIDE SEQUENCE [LARGE SCALE GENOMIC DNA]</scope>
    <source>
        <strain evidence="4">ATCC 1007 / CBS 513.65 / DSM 816 / NCTC 3887 / NRRL 1</strain>
    </source>
</reference>
<evidence type="ECO:0000313" key="4">
    <source>
        <dbReference type="Proteomes" id="UP000006701"/>
    </source>
</evidence>
<dbReference type="PANTHER" id="PTHR19847">
    <property type="entry name" value="DDB1- AND CUL4-ASSOCIATED FACTOR 11"/>
    <property type="match status" value="1"/>
</dbReference>
<dbReference type="EMBL" id="DS027056">
    <property type="protein sequence ID" value="EAW09284.1"/>
    <property type="molecule type" value="Genomic_DNA"/>
</dbReference>
<keyword evidence="4" id="KW-1185">Reference proteome</keyword>
<dbReference type="PROSITE" id="PS50294">
    <property type="entry name" value="WD_REPEATS_REGION"/>
    <property type="match status" value="2"/>
</dbReference>
<dbReference type="eggNOG" id="KOG0266">
    <property type="taxonomic scope" value="Eukaryota"/>
</dbReference>
<dbReference type="GO" id="GO:0080008">
    <property type="term" value="C:Cul4-RING E3 ubiquitin ligase complex"/>
    <property type="evidence" value="ECO:0007669"/>
    <property type="project" value="TreeGrafter"/>
</dbReference>
<keyword evidence="1" id="KW-0853">WD repeat</keyword>
<feature type="repeat" description="WD" evidence="1">
    <location>
        <begin position="421"/>
        <end position="462"/>
    </location>
</feature>
<dbReference type="InterPro" id="IPR051859">
    <property type="entry name" value="DCAF"/>
</dbReference>
<evidence type="ECO:0000256" key="2">
    <source>
        <dbReference type="SAM" id="MobiDB-lite"/>
    </source>
</evidence>
<organism evidence="3 4">
    <name type="scientific">Aspergillus clavatus (strain ATCC 1007 / CBS 513.65 / DSM 816 / NCTC 3887 / NRRL 1 / QM 1276 / 107)</name>
    <dbReference type="NCBI Taxonomy" id="344612"/>
    <lineage>
        <taxon>Eukaryota</taxon>
        <taxon>Fungi</taxon>
        <taxon>Dikarya</taxon>
        <taxon>Ascomycota</taxon>
        <taxon>Pezizomycotina</taxon>
        <taxon>Eurotiomycetes</taxon>
        <taxon>Eurotiomycetidae</taxon>
        <taxon>Eurotiales</taxon>
        <taxon>Aspergillaceae</taxon>
        <taxon>Aspergillus</taxon>
        <taxon>Aspergillus subgen. Fumigati</taxon>
    </lineage>
</organism>
<feature type="repeat" description="WD" evidence="1">
    <location>
        <begin position="332"/>
        <end position="373"/>
    </location>
</feature>
<dbReference type="HOGENOM" id="CLU_014280_1_0_1"/>
<dbReference type="PROSITE" id="PS50082">
    <property type="entry name" value="WD_REPEATS_2"/>
    <property type="match status" value="3"/>
</dbReference>
<proteinExistence type="predicted"/>
<evidence type="ECO:0000256" key="1">
    <source>
        <dbReference type="PROSITE-ProRule" id="PRU00221"/>
    </source>
</evidence>
<dbReference type="STRING" id="344612.A1CJG0"/>
<dbReference type="VEuPathDB" id="FungiDB:ACLA_034870"/>
<dbReference type="FunFam" id="2.130.10.10:FF:000557">
    <property type="entry name" value="WD repeat protein"/>
    <property type="match status" value="1"/>
</dbReference>
<dbReference type="OMA" id="FGQWTIT"/>
<dbReference type="Gene3D" id="2.130.10.10">
    <property type="entry name" value="YVTN repeat-like/Quinoprotein amine dehydrogenase"/>
    <property type="match status" value="1"/>
</dbReference>
<feature type="repeat" description="WD" evidence="1">
    <location>
        <begin position="374"/>
        <end position="408"/>
    </location>
</feature>
<accession>A1CJG0</accession>
<dbReference type="GeneID" id="4702901"/>
<dbReference type="PANTHER" id="PTHR19847:SF7">
    <property type="entry name" value="DDB1- AND CUL4-ASSOCIATED FACTOR 11"/>
    <property type="match status" value="1"/>
</dbReference>
<dbReference type="Pfam" id="PF00400">
    <property type="entry name" value="WD40"/>
    <property type="match status" value="5"/>
</dbReference>
<name>A1CJG0_ASPCL</name>
<evidence type="ECO:0000313" key="3">
    <source>
        <dbReference type="EMBL" id="EAW09284.1"/>
    </source>
</evidence>
<feature type="region of interest" description="Disordered" evidence="2">
    <location>
        <begin position="1"/>
        <end position="68"/>
    </location>
</feature>
<sequence>MNSAGPPSGADQAGESPPRRASGTMWHPAREWLEEDEDEEDMDFEPESEISEYRDEFGDEDEDDDGQFDPELHLGNIHIEFAMEDPDQEDNGGEGQGGRHTRVSAARLLNLLASNGLRHILQYDGWRGTRRGDEDEDDDQFGFLRYRRRARRSGSDHLPKVPSAEGTELMGSGDFGDNPYYVDELKKRKQTLATKIMWRELGIDVPGRRRMAVQSTAQDLIPGSAADKIIHYDSRCYSGQFSDDGNFFFSCAQDFKVRMYDTSNPYEWKYYKTVDYPFGQWTITDATLSPDNKFLAYSSIRPLVCLAPTDPADQSEPSVLDLSSGRAGRGPYDSSHTGIWSIRFSGDGRELVAGRSDNAVIVYDIETRQSVLRLQNHEDDVNAVCFGDKSSPHILYSGSDDSTIRVWDRRSMADGREAGAFIGHTEGITYVDSKGDGRYVLSNGKDQAMKLWDLRKMMTTAKLDAIDINNYTTGYDYRFEPYPEDYYEPHPHDCSVVTFRGHRVLKTLIRCHFSPPGSTNSRYVYSGSEDGKVYVYNLDATLAGVIDVGLATINSRPRDTDIFTTTYEIRSRGGEMMWKTCVRDASWHPSAPVMAATSWNGWGMSSGTCSVHSWNDGVGDDEGIPSIGKSYDSKLNYVPEFNQYRENQVRSRPVGRSPLDEELAYELW</sequence>
<dbReference type="InterPro" id="IPR001680">
    <property type="entry name" value="WD40_rpt"/>
</dbReference>
<protein>
    <submittedName>
        <fullName evidence="3">WD repeat protein</fullName>
    </submittedName>
</protein>
<dbReference type="SUPFAM" id="SSF50978">
    <property type="entry name" value="WD40 repeat-like"/>
    <property type="match status" value="1"/>
</dbReference>
<feature type="compositionally biased region" description="Acidic residues" evidence="2">
    <location>
        <begin position="57"/>
        <end position="68"/>
    </location>
</feature>
<dbReference type="AlphaFoldDB" id="A1CJG0"/>
<feature type="compositionally biased region" description="Acidic residues" evidence="2">
    <location>
        <begin position="33"/>
        <end position="50"/>
    </location>
</feature>